<evidence type="ECO:0000256" key="12">
    <source>
        <dbReference type="ARBA" id="ARBA00023012"/>
    </source>
</evidence>
<name>A0A090ZD85_PAEMA</name>
<dbReference type="PRINTS" id="PR00344">
    <property type="entry name" value="BCTRLSENSOR"/>
</dbReference>
<dbReference type="EC" id="2.7.13.3" evidence="3"/>
<dbReference type="InterPro" id="IPR050640">
    <property type="entry name" value="Bact_2-comp_sensor_kinase"/>
</dbReference>
<evidence type="ECO:0000256" key="7">
    <source>
        <dbReference type="ARBA" id="ARBA00022692"/>
    </source>
</evidence>
<dbReference type="Pfam" id="PF02518">
    <property type="entry name" value="HATPase_c"/>
    <property type="match status" value="1"/>
</dbReference>
<dbReference type="InterPro" id="IPR010559">
    <property type="entry name" value="Sig_transdc_His_kin_internal"/>
</dbReference>
<keyword evidence="4" id="KW-1003">Cell membrane</keyword>
<evidence type="ECO:0000256" key="15">
    <source>
        <dbReference type="SAM" id="Phobius"/>
    </source>
</evidence>
<dbReference type="GO" id="GO:0005524">
    <property type="term" value="F:ATP binding"/>
    <property type="evidence" value="ECO:0007669"/>
    <property type="project" value="UniProtKB-KW"/>
</dbReference>
<reference evidence="18 19" key="1">
    <citation type="submission" date="2014-04" db="EMBL/GenBank/DDBJ databases">
        <authorList>
            <person name="Bishop-Lilly K.A."/>
            <person name="Broomall S.M."/>
            <person name="Chain P.S."/>
            <person name="Chertkov O."/>
            <person name="Coyne S.R."/>
            <person name="Daligault H.E."/>
            <person name="Davenport K.W."/>
            <person name="Erkkila T."/>
            <person name="Frey K.G."/>
            <person name="Gibbons H.S."/>
            <person name="Gu W."/>
            <person name="Jaissle J."/>
            <person name="Johnson S.L."/>
            <person name="Koroleva G.I."/>
            <person name="Ladner J.T."/>
            <person name="Lo C.-C."/>
            <person name="Minogue T.D."/>
            <person name="Munk C."/>
            <person name="Palacios G.F."/>
            <person name="Redden C.L."/>
            <person name="Rosenzweig C.N."/>
            <person name="Scholz M.B."/>
            <person name="Teshima H."/>
            <person name="Xu Y."/>
        </authorList>
    </citation>
    <scope>NUCLEOTIDE SEQUENCE [LARGE SCALE GENOMIC DNA]</scope>
    <source>
        <strain evidence="18 19">8244</strain>
    </source>
</reference>
<dbReference type="PROSITE" id="PS50885">
    <property type="entry name" value="HAMP"/>
    <property type="match status" value="1"/>
</dbReference>
<proteinExistence type="predicted"/>
<evidence type="ECO:0000256" key="9">
    <source>
        <dbReference type="ARBA" id="ARBA00022777"/>
    </source>
</evidence>
<keyword evidence="9" id="KW-0418">Kinase</keyword>
<feature type="domain" description="Histidine kinase" evidence="16">
    <location>
        <begin position="478"/>
        <end position="591"/>
    </location>
</feature>
<dbReference type="GeneID" id="77007994"/>
<dbReference type="Pfam" id="PF00672">
    <property type="entry name" value="HAMP"/>
    <property type="match status" value="1"/>
</dbReference>
<protein>
    <recommendedName>
        <fullName evidence="3">histidine kinase</fullName>
        <ecNumber evidence="3">2.7.13.3</ecNumber>
    </recommendedName>
</protein>
<dbReference type="InterPro" id="IPR033479">
    <property type="entry name" value="dCache_1"/>
</dbReference>
<evidence type="ECO:0000256" key="14">
    <source>
        <dbReference type="SAM" id="Coils"/>
    </source>
</evidence>
<dbReference type="PANTHER" id="PTHR34220:SF7">
    <property type="entry name" value="SENSOR HISTIDINE KINASE YPDA"/>
    <property type="match status" value="1"/>
</dbReference>
<sequence>MNINLSPLRSIKQRMIALFFGLSLLSVCLTAGFSHYFYSKAVKEEFVMIAEEATGRLNHHLEFYFRQMKKSTNTLLNTDLVQKWLNEGYTPHVEDIAGIEKEMNTYVSFNFREINNMFLVSNDRRVLPLNNSYIPEDRRMMEAWFKDVREVTVLPTHRLNENGPLVMDMIIPIYSTQTTAQIGKLVLQFSLTEIDAAFDKSRLGKSGYFFLLSKEDIVVNHPEKEWVGKARKDTPLGGLNLDPENATGAQTWNGEAYLVSVYEWQYTGWNIVSVVPYAEMAKGLNSAVLSTMIALAILGACILLIIPFLVSQFVGPIKHMKTRMERVAKGNLEARASQISGIHEYQVLTNSFNYMVEQLNDLMREISEYKVKEVELQLRQSVATVRALQNQINPHLLYNTLDIIKSIAYLEDVPLIEKIAHNLADVYRYASKGSDQEVTLREELSVLIKYLDIVHIRYPKKFESSVRVNEKFMECPIIKLTIQPIVENAVKYAVEAKGGNATIIVNAYDEGCDLVVEIADNGPGIPEARLAELRGQFRGSSSAEDTFRGESIGLANVHARLRLKYGEPYGISVHSFPRRGSVVSIRIPFGNGNENETGDAVRTGKKCE</sequence>
<dbReference type="AlphaFoldDB" id="A0A090ZD85"/>
<dbReference type="InterPro" id="IPR005467">
    <property type="entry name" value="His_kinase_dom"/>
</dbReference>
<comment type="catalytic activity">
    <reaction evidence="1">
        <text>ATP + protein L-histidine = ADP + protein N-phospho-L-histidine.</text>
        <dbReference type="EC" id="2.7.13.3"/>
    </reaction>
</comment>
<dbReference type="InterPro" id="IPR003594">
    <property type="entry name" value="HATPase_dom"/>
</dbReference>
<dbReference type="PATRIC" id="fig|44252.3.peg.3047"/>
<dbReference type="Pfam" id="PF02743">
    <property type="entry name" value="dCache_1"/>
    <property type="match status" value="1"/>
</dbReference>
<comment type="caution">
    <text evidence="18">The sequence shown here is derived from an EMBL/GenBank/DDBJ whole genome shotgun (WGS) entry which is preliminary data.</text>
</comment>
<dbReference type="SMART" id="SM00387">
    <property type="entry name" value="HATPase_c"/>
    <property type="match status" value="1"/>
</dbReference>
<feature type="domain" description="HAMP" evidence="17">
    <location>
        <begin position="311"/>
        <end position="364"/>
    </location>
</feature>
<dbReference type="Proteomes" id="UP000029278">
    <property type="component" value="Unassembled WGS sequence"/>
</dbReference>
<evidence type="ECO:0000256" key="6">
    <source>
        <dbReference type="ARBA" id="ARBA00022679"/>
    </source>
</evidence>
<keyword evidence="12" id="KW-0902">Two-component regulatory system</keyword>
<feature type="coiled-coil region" evidence="14">
    <location>
        <begin position="359"/>
        <end position="391"/>
    </location>
</feature>
<evidence type="ECO:0000256" key="3">
    <source>
        <dbReference type="ARBA" id="ARBA00012438"/>
    </source>
</evidence>
<comment type="subcellular location">
    <subcellularLocation>
        <location evidence="2">Cell membrane</location>
        <topology evidence="2">Multi-pass membrane protein</topology>
    </subcellularLocation>
</comment>
<dbReference type="PROSITE" id="PS50109">
    <property type="entry name" value="HIS_KIN"/>
    <property type="match status" value="1"/>
</dbReference>
<dbReference type="Gene3D" id="3.30.450.20">
    <property type="entry name" value="PAS domain"/>
    <property type="match status" value="2"/>
</dbReference>
<evidence type="ECO:0000256" key="2">
    <source>
        <dbReference type="ARBA" id="ARBA00004651"/>
    </source>
</evidence>
<evidence type="ECO:0000256" key="10">
    <source>
        <dbReference type="ARBA" id="ARBA00022840"/>
    </source>
</evidence>
<dbReference type="GO" id="GO:0000155">
    <property type="term" value="F:phosphorelay sensor kinase activity"/>
    <property type="evidence" value="ECO:0007669"/>
    <property type="project" value="InterPro"/>
</dbReference>
<keyword evidence="10" id="KW-0067">ATP-binding</keyword>
<feature type="transmembrane region" description="Helical" evidence="15">
    <location>
        <begin position="292"/>
        <end position="314"/>
    </location>
</feature>
<evidence type="ECO:0000256" key="8">
    <source>
        <dbReference type="ARBA" id="ARBA00022741"/>
    </source>
</evidence>
<evidence type="ECO:0000259" key="17">
    <source>
        <dbReference type="PROSITE" id="PS50885"/>
    </source>
</evidence>
<evidence type="ECO:0000256" key="1">
    <source>
        <dbReference type="ARBA" id="ARBA00000085"/>
    </source>
</evidence>
<dbReference type="SUPFAM" id="SSF158472">
    <property type="entry name" value="HAMP domain-like"/>
    <property type="match status" value="1"/>
</dbReference>
<dbReference type="HOGENOM" id="CLU_020473_6_1_9"/>
<evidence type="ECO:0000256" key="11">
    <source>
        <dbReference type="ARBA" id="ARBA00022989"/>
    </source>
</evidence>
<dbReference type="EMBL" id="JMQA01000028">
    <property type="protein sequence ID" value="KFN08562.1"/>
    <property type="molecule type" value="Genomic_DNA"/>
</dbReference>
<keyword evidence="14" id="KW-0175">Coiled coil</keyword>
<dbReference type="PANTHER" id="PTHR34220">
    <property type="entry name" value="SENSOR HISTIDINE KINASE YPDA"/>
    <property type="match status" value="1"/>
</dbReference>
<dbReference type="CDD" id="cd06225">
    <property type="entry name" value="HAMP"/>
    <property type="match status" value="1"/>
</dbReference>
<keyword evidence="6" id="KW-0808">Transferase</keyword>
<evidence type="ECO:0000256" key="4">
    <source>
        <dbReference type="ARBA" id="ARBA00022475"/>
    </source>
</evidence>
<keyword evidence="5" id="KW-0597">Phosphoprotein</keyword>
<evidence type="ECO:0000259" key="16">
    <source>
        <dbReference type="PROSITE" id="PS50109"/>
    </source>
</evidence>
<dbReference type="RefSeq" id="WP_051985531.1">
    <property type="nucleotide sequence ID" value="NZ_BOSD01000006.1"/>
</dbReference>
<accession>A0A090ZD85</accession>
<gene>
    <name evidence="18" type="ORF">DJ90_5039</name>
</gene>
<dbReference type="STRING" id="44252.DJ90_5039"/>
<dbReference type="InterPro" id="IPR004358">
    <property type="entry name" value="Sig_transdc_His_kin-like_C"/>
</dbReference>
<dbReference type="OrthoDB" id="2491077at2"/>
<keyword evidence="7 15" id="KW-0812">Transmembrane</keyword>
<dbReference type="SMART" id="SM00304">
    <property type="entry name" value="HAMP"/>
    <property type="match status" value="1"/>
</dbReference>
<keyword evidence="19" id="KW-1185">Reference proteome</keyword>
<dbReference type="Gene3D" id="3.30.565.10">
    <property type="entry name" value="Histidine kinase-like ATPase, C-terminal domain"/>
    <property type="match status" value="1"/>
</dbReference>
<evidence type="ECO:0000313" key="18">
    <source>
        <dbReference type="EMBL" id="KFN08562.1"/>
    </source>
</evidence>
<dbReference type="InterPro" id="IPR003660">
    <property type="entry name" value="HAMP_dom"/>
</dbReference>
<dbReference type="CDD" id="cd12912">
    <property type="entry name" value="PDC2_MCP_like"/>
    <property type="match status" value="1"/>
</dbReference>
<keyword evidence="8" id="KW-0547">Nucleotide-binding</keyword>
<dbReference type="SUPFAM" id="SSF55874">
    <property type="entry name" value="ATPase domain of HSP90 chaperone/DNA topoisomerase II/histidine kinase"/>
    <property type="match status" value="1"/>
</dbReference>
<dbReference type="GO" id="GO:0005886">
    <property type="term" value="C:plasma membrane"/>
    <property type="evidence" value="ECO:0007669"/>
    <property type="project" value="UniProtKB-SubCell"/>
</dbReference>
<evidence type="ECO:0000313" key="19">
    <source>
        <dbReference type="Proteomes" id="UP000029278"/>
    </source>
</evidence>
<organism evidence="18 19">
    <name type="scientific">Paenibacillus macerans</name>
    <name type="common">Bacillus macerans</name>
    <dbReference type="NCBI Taxonomy" id="44252"/>
    <lineage>
        <taxon>Bacteria</taxon>
        <taxon>Bacillati</taxon>
        <taxon>Bacillota</taxon>
        <taxon>Bacilli</taxon>
        <taxon>Bacillales</taxon>
        <taxon>Paenibacillaceae</taxon>
        <taxon>Paenibacillus</taxon>
    </lineage>
</organism>
<dbReference type="Gene3D" id="6.10.340.10">
    <property type="match status" value="1"/>
</dbReference>
<keyword evidence="11 15" id="KW-1133">Transmembrane helix</keyword>
<evidence type="ECO:0000256" key="13">
    <source>
        <dbReference type="ARBA" id="ARBA00023136"/>
    </source>
</evidence>
<evidence type="ECO:0000256" key="5">
    <source>
        <dbReference type="ARBA" id="ARBA00022553"/>
    </source>
</evidence>
<dbReference type="Pfam" id="PF06580">
    <property type="entry name" value="His_kinase"/>
    <property type="match status" value="1"/>
</dbReference>
<keyword evidence="13 15" id="KW-0472">Membrane</keyword>
<dbReference type="InterPro" id="IPR036890">
    <property type="entry name" value="HATPase_C_sf"/>
</dbReference>